<keyword evidence="3" id="KW-1185">Reference proteome</keyword>
<comment type="caution">
    <text evidence="2">The sequence shown here is derived from an EMBL/GenBank/DDBJ whole genome shotgun (WGS) entry which is preliminary data.</text>
</comment>
<proteinExistence type="predicted"/>
<dbReference type="Pfam" id="PF00668">
    <property type="entry name" value="Condensation"/>
    <property type="match status" value="1"/>
</dbReference>
<evidence type="ECO:0000313" key="3">
    <source>
        <dbReference type="Proteomes" id="UP001500274"/>
    </source>
</evidence>
<reference evidence="2 3" key="1">
    <citation type="journal article" date="2019" name="Int. J. Syst. Evol. Microbiol.">
        <title>The Global Catalogue of Microorganisms (GCM) 10K type strain sequencing project: providing services to taxonomists for standard genome sequencing and annotation.</title>
        <authorList>
            <consortium name="The Broad Institute Genomics Platform"/>
            <consortium name="The Broad Institute Genome Sequencing Center for Infectious Disease"/>
            <person name="Wu L."/>
            <person name="Ma J."/>
        </authorList>
    </citation>
    <scope>NUCLEOTIDE SEQUENCE [LARGE SCALE GENOMIC DNA]</scope>
    <source>
        <strain evidence="2 3">JCM 16365</strain>
    </source>
</reference>
<dbReference type="Gene3D" id="3.30.559.30">
    <property type="entry name" value="Nonribosomal peptide synthetase, condensation domain"/>
    <property type="match status" value="1"/>
</dbReference>
<protein>
    <submittedName>
        <fullName evidence="2">Peptide synthetase</fullName>
    </submittedName>
</protein>
<evidence type="ECO:0000313" key="2">
    <source>
        <dbReference type="EMBL" id="GAA2590664.1"/>
    </source>
</evidence>
<dbReference type="SUPFAM" id="SSF52777">
    <property type="entry name" value="CoA-dependent acyltransferases"/>
    <property type="match status" value="2"/>
</dbReference>
<dbReference type="Proteomes" id="UP001500274">
    <property type="component" value="Unassembled WGS sequence"/>
</dbReference>
<name>A0ABN3PMK4_9MICO</name>
<dbReference type="InterPro" id="IPR023213">
    <property type="entry name" value="CAT-like_dom_sf"/>
</dbReference>
<dbReference type="RefSeq" id="WP_344231066.1">
    <property type="nucleotide sequence ID" value="NZ_BAAARI010000038.1"/>
</dbReference>
<feature type="domain" description="Condensation" evidence="1">
    <location>
        <begin position="58"/>
        <end position="305"/>
    </location>
</feature>
<dbReference type="EMBL" id="BAAARI010000038">
    <property type="protein sequence ID" value="GAA2590664.1"/>
    <property type="molecule type" value="Genomic_DNA"/>
</dbReference>
<evidence type="ECO:0000259" key="1">
    <source>
        <dbReference type="Pfam" id="PF00668"/>
    </source>
</evidence>
<dbReference type="InterPro" id="IPR001242">
    <property type="entry name" value="Condensation_dom"/>
</dbReference>
<gene>
    <name evidence="2" type="ORF">GCM10009862_31240</name>
</gene>
<organism evidence="2 3">
    <name type="scientific">Microbacterium binotii</name>
    <dbReference type="NCBI Taxonomy" id="462710"/>
    <lineage>
        <taxon>Bacteria</taxon>
        <taxon>Bacillati</taxon>
        <taxon>Actinomycetota</taxon>
        <taxon>Actinomycetes</taxon>
        <taxon>Micrococcales</taxon>
        <taxon>Microbacteriaceae</taxon>
        <taxon>Microbacterium</taxon>
    </lineage>
</organism>
<accession>A0ABN3PMK4</accession>
<dbReference type="Gene3D" id="3.30.559.10">
    <property type="entry name" value="Chloramphenicol acetyltransferase-like domain"/>
    <property type="match status" value="1"/>
</dbReference>
<sequence>MRLTNVAHLRLPPGRLHSYDVVIEATDQELPVSFDQGRHVGEGDRPGSWMAMSFRLAGAERQALGRAWDAVVARHGTLRSVFRAGERVRLFAGKQTPGVWRTHPTAGGMAEALREAFDAGCRPHAAGSFLLCLVESDAGEPVVIIGSDHAHVDMWSLLVLGRDLDRALRRVQKGEEPDLTPAHPFAEHTALLETMGESPADVHDEWERLLAAGGQAMPRFPLPLGDMSRAHDEVVEVRDVLDPAQVVELTRVADERGVRPTAVALAAVTRATRRVADAPLRAVFPVHSRNDPRWTDAVGWFITNSVIECEDGDPDACAADVRRALWLGSHPLAPVFAPRGGMPRTPGMFALSWLDTRRLPVAVDDPQASWISAVIRTNGVMIWFVINDAGLHLRCRYPDTVEARTSLTLWLDAVESELRAAATASLPVAG</sequence>